<dbReference type="InterPro" id="IPR019820">
    <property type="entry name" value="Sec-indep_translocase_CS"/>
</dbReference>
<evidence type="ECO:0000256" key="4">
    <source>
        <dbReference type="ARBA" id="ARBA00023136"/>
    </source>
</evidence>
<dbReference type="GO" id="GO:0043953">
    <property type="term" value="P:protein transport by the Tat complex"/>
    <property type="evidence" value="ECO:0007669"/>
    <property type="project" value="UniProtKB-UniRule"/>
</dbReference>
<reference evidence="6 7" key="1">
    <citation type="submission" date="2017-11" db="EMBL/GenBank/DDBJ databases">
        <title>Evolution of Phototrophy in the Chloroflexi Phylum Driven by Horizontal Gene Transfer.</title>
        <authorList>
            <person name="Ward L.M."/>
            <person name="Hemp J."/>
            <person name="Shih P.M."/>
            <person name="Mcglynn S.E."/>
            <person name="Fischer W."/>
        </authorList>
    </citation>
    <scope>NUCLEOTIDE SEQUENCE [LARGE SCALE GENOMIC DNA]</scope>
    <source>
        <strain evidence="6">JP3_7</strain>
    </source>
</reference>
<dbReference type="PANTHER" id="PTHR30371:SF0">
    <property type="entry name" value="SEC-INDEPENDENT PROTEIN TRANSLOCASE PROTEIN TATC, CHLOROPLASTIC-RELATED"/>
    <property type="match status" value="1"/>
</dbReference>
<keyword evidence="5" id="KW-0813">Transport</keyword>
<dbReference type="EMBL" id="PGTN01000004">
    <property type="protein sequence ID" value="PJF48893.1"/>
    <property type="molecule type" value="Genomic_DNA"/>
</dbReference>
<comment type="subunit">
    <text evidence="5">Forms a complex with TatA.</text>
</comment>
<name>A0A2M8QGF9_9CHLR</name>
<dbReference type="NCBIfam" id="TIGR00945">
    <property type="entry name" value="tatC"/>
    <property type="match status" value="1"/>
</dbReference>
<feature type="transmembrane region" description="Helical" evidence="5">
    <location>
        <begin position="220"/>
        <end position="243"/>
    </location>
</feature>
<keyword evidence="5" id="KW-0653">Protein transport</keyword>
<keyword evidence="3 5" id="KW-1133">Transmembrane helix</keyword>
<proteinExistence type="inferred from homology"/>
<feature type="transmembrane region" description="Helical" evidence="5">
    <location>
        <begin position="34"/>
        <end position="57"/>
    </location>
</feature>
<feature type="transmembrane region" description="Helical" evidence="5">
    <location>
        <begin position="197"/>
        <end position="214"/>
    </location>
</feature>
<keyword evidence="2 5" id="KW-0812">Transmembrane</keyword>
<gene>
    <name evidence="5 6" type="primary">tatC</name>
    <name evidence="6" type="ORF">CUN48_01125</name>
</gene>
<keyword evidence="5" id="KW-1003">Cell membrane</keyword>
<dbReference type="PRINTS" id="PR01840">
    <property type="entry name" value="TATCFAMILY"/>
</dbReference>
<sequence length="263" mass="28787">MAQNVQPMGERQEEEGMTLLEHMRELRDRLLKSVIALAVGTAVGLAFAEQILKILLAPYGPAKQLLVTSPTSPLTNVFTVSVTAGAILALPVILYQILAFVFPGLLPHEKRWILIGLPFGFGLFIMGATFAFFVMLPAAVGFLTGIFPSVFNVALTPDDYIPFVAGVMFWMGVAFEMPLIIFILAKANVINANVLKRHWRWAVVIVAVLAALITPTPDPINMSIVMVPLLLLYGLSIIMAYLARRNATVPAMLDPEEKLRDAT</sequence>
<keyword evidence="5" id="KW-0811">Translocation</keyword>
<feature type="transmembrane region" description="Helical" evidence="5">
    <location>
        <begin position="77"/>
        <end position="102"/>
    </location>
</feature>
<dbReference type="Proteomes" id="UP000230790">
    <property type="component" value="Unassembled WGS sequence"/>
</dbReference>
<comment type="similarity">
    <text evidence="5">Belongs to the TatC family.</text>
</comment>
<dbReference type="AlphaFoldDB" id="A0A2M8QGF9"/>
<dbReference type="GO" id="GO:0065002">
    <property type="term" value="P:intracellular protein transmembrane transport"/>
    <property type="evidence" value="ECO:0007669"/>
    <property type="project" value="TreeGrafter"/>
</dbReference>
<dbReference type="HAMAP" id="MF_00902">
    <property type="entry name" value="TatC"/>
    <property type="match status" value="1"/>
</dbReference>
<organism evidence="6 7">
    <name type="scientific">Candidatus Thermofonsia Clade 3 bacterium</name>
    <dbReference type="NCBI Taxonomy" id="2364212"/>
    <lineage>
        <taxon>Bacteria</taxon>
        <taxon>Bacillati</taxon>
        <taxon>Chloroflexota</taxon>
        <taxon>Candidatus Thermofontia</taxon>
        <taxon>Candidatus Thermofonsia Clade 3</taxon>
    </lineage>
</organism>
<evidence type="ECO:0000256" key="1">
    <source>
        <dbReference type="ARBA" id="ARBA00004141"/>
    </source>
</evidence>
<accession>A0A2M8QGF9</accession>
<feature type="transmembrane region" description="Helical" evidence="5">
    <location>
        <begin position="160"/>
        <end position="185"/>
    </location>
</feature>
<evidence type="ECO:0000256" key="2">
    <source>
        <dbReference type="ARBA" id="ARBA00022692"/>
    </source>
</evidence>
<evidence type="ECO:0000313" key="7">
    <source>
        <dbReference type="Proteomes" id="UP000230790"/>
    </source>
</evidence>
<feature type="transmembrane region" description="Helical" evidence="5">
    <location>
        <begin position="114"/>
        <end position="140"/>
    </location>
</feature>
<keyword evidence="4 5" id="KW-0472">Membrane</keyword>
<dbReference type="PANTHER" id="PTHR30371">
    <property type="entry name" value="SEC-INDEPENDENT PROTEIN TRANSLOCASE PROTEIN TATC"/>
    <property type="match status" value="1"/>
</dbReference>
<comment type="subcellular location">
    <subcellularLocation>
        <location evidence="5">Cell membrane</location>
        <topology evidence="5">Multi-pass membrane protein</topology>
    </subcellularLocation>
    <subcellularLocation>
        <location evidence="1">Membrane</location>
        <topology evidence="1">Multi-pass membrane protein</topology>
    </subcellularLocation>
</comment>
<evidence type="ECO:0000313" key="6">
    <source>
        <dbReference type="EMBL" id="PJF48893.1"/>
    </source>
</evidence>
<comment type="caution">
    <text evidence="6">The sequence shown here is derived from an EMBL/GenBank/DDBJ whole genome shotgun (WGS) entry which is preliminary data.</text>
</comment>
<dbReference type="Pfam" id="PF00902">
    <property type="entry name" value="TatC"/>
    <property type="match status" value="1"/>
</dbReference>
<evidence type="ECO:0000256" key="3">
    <source>
        <dbReference type="ARBA" id="ARBA00022989"/>
    </source>
</evidence>
<dbReference type="GO" id="GO:0009977">
    <property type="term" value="F:proton motive force dependent protein transmembrane transporter activity"/>
    <property type="evidence" value="ECO:0007669"/>
    <property type="project" value="TreeGrafter"/>
</dbReference>
<dbReference type="PROSITE" id="PS01218">
    <property type="entry name" value="TATC"/>
    <property type="match status" value="1"/>
</dbReference>
<evidence type="ECO:0000256" key="5">
    <source>
        <dbReference type="HAMAP-Rule" id="MF_00902"/>
    </source>
</evidence>
<comment type="function">
    <text evidence="5">Part of the twin-arginine translocation (Tat) system that transports large folded proteins containing a characteristic twin-arginine motif in their signal peptide across membranes.</text>
</comment>
<protein>
    <recommendedName>
        <fullName evidence="5">Sec-independent protein translocase protein TatC</fullName>
    </recommendedName>
</protein>
<dbReference type="InterPro" id="IPR002033">
    <property type="entry name" value="TatC"/>
</dbReference>
<dbReference type="GO" id="GO:0033281">
    <property type="term" value="C:TAT protein transport complex"/>
    <property type="evidence" value="ECO:0007669"/>
    <property type="project" value="UniProtKB-UniRule"/>
</dbReference>